<feature type="domain" description="Reverse transcriptase zinc-binding" evidence="1">
    <location>
        <begin position="341"/>
        <end position="383"/>
    </location>
</feature>
<evidence type="ECO:0000313" key="2">
    <source>
        <dbReference type="EMBL" id="KAF3588683.1"/>
    </source>
</evidence>
<comment type="caution">
    <text evidence="2">The sequence shown here is derived from an EMBL/GenBank/DDBJ whole genome shotgun (WGS) entry which is preliminary data.</text>
</comment>
<proteinExistence type="predicted"/>
<gene>
    <name evidence="2" type="ORF">F2Q69_00027682</name>
</gene>
<dbReference type="EMBL" id="QGKX02000088">
    <property type="protein sequence ID" value="KAF3588683.1"/>
    <property type="molecule type" value="Genomic_DNA"/>
</dbReference>
<dbReference type="Proteomes" id="UP000712600">
    <property type="component" value="Unassembled WGS sequence"/>
</dbReference>
<accession>A0A8S9S7E8</accession>
<evidence type="ECO:0000259" key="1">
    <source>
        <dbReference type="Pfam" id="PF13966"/>
    </source>
</evidence>
<name>A0A8S9S7E8_BRACR</name>
<organism evidence="2 3">
    <name type="scientific">Brassica cretica</name>
    <name type="common">Mustard</name>
    <dbReference type="NCBI Taxonomy" id="69181"/>
    <lineage>
        <taxon>Eukaryota</taxon>
        <taxon>Viridiplantae</taxon>
        <taxon>Streptophyta</taxon>
        <taxon>Embryophyta</taxon>
        <taxon>Tracheophyta</taxon>
        <taxon>Spermatophyta</taxon>
        <taxon>Magnoliopsida</taxon>
        <taxon>eudicotyledons</taxon>
        <taxon>Gunneridae</taxon>
        <taxon>Pentapetalae</taxon>
        <taxon>rosids</taxon>
        <taxon>malvids</taxon>
        <taxon>Brassicales</taxon>
        <taxon>Brassicaceae</taxon>
        <taxon>Brassiceae</taxon>
        <taxon>Brassica</taxon>
    </lineage>
</organism>
<protein>
    <recommendedName>
        <fullName evidence="1">Reverse transcriptase zinc-binding domain-containing protein</fullName>
    </recommendedName>
</protein>
<dbReference type="AlphaFoldDB" id="A0A8S9S7E8"/>
<dbReference type="InterPro" id="IPR026960">
    <property type="entry name" value="RVT-Znf"/>
</dbReference>
<sequence length="423" mass="49530">MKSSEFRRPFPTEFRRHTVRRNFPTTFRRHSDKKCNRCSRRKFVGIFRRNSDDIPINSKVVGIPSGASGFAGLTRLWSLSFIVVHRSLPEQFRSPRRRSSSYVQRGISDHARCVVRLSGVVNEARKPFRFFNYLTEHQDFLPTDPNPVNVAATATSSDRWNKLAKAGTKLTKLTDIKREAVLEFQRFLQTKEQGTVEDPCPLLQELEDGKGSWIWRKLLKLRTLAYPFIRFEINDGHTAFFWYDDWLKMGRLLDITGDVGTYYLGVARTARVSEAVMRQRCNIRGHRSRHCHALHDCIQNERVPLDEHGRDVVLWKHAENTYESHFSSSKTWDQIRVKKDKNRLSIGVRMRAWGIQQICLMCGERDESRDHIFFACPFTFTVWNRLAGRLCARRINPDWSLTLQFVTRNTLSNMDKILVQMVF</sequence>
<dbReference type="Pfam" id="PF13966">
    <property type="entry name" value="zf-RVT"/>
    <property type="match status" value="1"/>
</dbReference>
<reference evidence="2" key="1">
    <citation type="submission" date="2019-12" db="EMBL/GenBank/DDBJ databases">
        <title>Genome sequencing and annotation of Brassica cretica.</title>
        <authorList>
            <person name="Studholme D.J."/>
            <person name="Sarris P."/>
        </authorList>
    </citation>
    <scope>NUCLEOTIDE SEQUENCE</scope>
    <source>
        <strain evidence="2">PFS-109/04</strain>
        <tissue evidence="2">Leaf</tissue>
    </source>
</reference>
<evidence type="ECO:0000313" key="3">
    <source>
        <dbReference type="Proteomes" id="UP000712600"/>
    </source>
</evidence>